<evidence type="ECO:0000313" key="3">
    <source>
        <dbReference type="Proteomes" id="UP000275078"/>
    </source>
</evidence>
<dbReference type="EMBL" id="ML119753">
    <property type="protein sequence ID" value="RPA76007.1"/>
    <property type="molecule type" value="Genomic_DNA"/>
</dbReference>
<evidence type="ECO:0000313" key="2">
    <source>
        <dbReference type="EMBL" id="RPA76007.1"/>
    </source>
</evidence>
<keyword evidence="1" id="KW-0812">Transmembrane</keyword>
<sequence>MLHCLAKLTPSTGFVKVMSLSSQLSRPKHRLTDPSLCNGVSEFPHNKLPVTVTSWLVFPHGVSSVLQMRQLERPSSLVLYQISELQLCLSFSFFSFFFLLPSCFLLFLSSPLTPLTSFVLPQIPYPSLVCSFLLHYRFTIPFRPFLL</sequence>
<proteinExistence type="predicted"/>
<keyword evidence="1" id="KW-0472">Membrane</keyword>
<feature type="transmembrane region" description="Helical" evidence="1">
    <location>
        <begin position="87"/>
        <end position="109"/>
    </location>
</feature>
<accession>A0A3N4HRT4</accession>
<keyword evidence="1" id="KW-1133">Transmembrane helix</keyword>
<dbReference type="Proteomes" id="UP000275078">
    <property type="component" value="Unassembled WGS sequence"/>
</dbReference>
<organism evidence="2 3">
    <name type="scientific">Ascobolus immersus RN42</name>
    <dbReference type="NCBI Taxonomy" id="1160509"/>
    <lineage>
        <taxon>Eukaryota</taxon>
        <taxon>Fungi</taxon>
        <taxon>Dikarya</taxon>
        <taxon>Ascomycota</taxon>
        <taxon>Pezizomycotina</taxon>
        <taxon>Pezizomycetes</taxon>
        <taxon>Pezizales</taxon>
        <taxon>Ascobolaceae</taxon>
        <taxon>Ascobolus</taxon>
    </lineage>
</organism>
<evidence type="ECO:0000256" key="1">
    <source>
        <dbReference type="SAM" id="Phobius"/>
    </source>
</evidence>
<gene>
    <name evidence="2" type="ORF">BJ508DRAFT_12409</name>
</gene>
<name>A0A3N4HRT4_ASCIM</name>
<reference evidence="2 3" key="1">
    <citation type="journal article" date="2018" name="Nat. Ecol. Evol.">
        <title>Pezizomycetes genomes reveal the molecular basis of ectomycorrhizal truffle lifestyle.</title>
        <authorList>
            <person name="Murat C."/>
            <person name="Payen T."/>
            <person name="Noel B."/>
            <person name="Kuo A."/>
            <person name="Morin E."/>
            <person name="Chen J."/>
            <person name="Kohler A."/>
            <person name="Krizsan K."/>
            <person name="Balestrini R."/>
            <person name="Da Silva C."/>
            <person name="Montanini B."/>
            <person name="Hainaut M."/>
            <person name="Levati E."/>
            <person name="Barry K.W."/>
            <person name="Belfiori B."/>
            <person name="Cichocki N."/>
            <person name="Clum A."/>
            <person name="Dockter R.B."/>
            <person name="Fauchery L."/>
            <person name="Guy J."/>
            <person name="Iotti M."/>
            <person name="Le Tacon F."/>
            <person name="Lindquist E.A."/>
            <person name="Lipzen A."/>
            <person name="Malagnac F."/>
            <person name="Mello A."/>
            <person name="Molinier V."/>
            <person name="Miyauchi S."/>
            <person name="Poulain J."/>
            <person name="Riccioni C."/>
            <person name="Rubini A."/>
            <person name="Sitrit Y."/>
            <person name="Splivallo R."/>
            <person name="Traeger S."/>
            <person name="Wang M."/>
            <person name="Zifcakova L."/>
            <person name="Wipf D."/>
            <person name="Zambonelli A."/>
            <person name="Paolocci F."/>
            <person name="Nowrousian M."/>
            <person name="Ottonello S."/>
            <person name="Baldrian P."/>
            <person name="Spatafora J.W."/>
            <person name="Henrissat B."/>
            <person name="Nagy L.G."/>
            <person name="Aury J.M."/>
            <person name="Wincker P."/>
            <person name="Grigoriev I.V."/>
            <person name="Bonfante P."/>
            <person name="Martin F.M."/>
        </authorList>
    </citation>
    <scope>NUCLEOTIDE SEQUENCE [LARGE SCALE GENOMIC DNA]</scope>
    <source>
        <strain evidence="2 3">RN42</strain>
    </source>
</reference>
<protein>
    <submittedName>
        <fullName evidence="2">Uncharacterized protein</fullName>
    </submittedName>
</protein>
<keyword evidence="3" id="KW-1185">Reference proteome</keyword>
<dbReference type="AlphaFoldDB" id="A0A3N4HRT4"/>